<keyword evidence="4" id="KW-1185">Reference proteome</keyword>
<dbReference type="Proteomes" id="UP001597048">
    <property type="component" value="Unassembled WGS sequence"/>
</dbReference>
<keyword evidence="1" id="KW-1133">Transmembrane helix</keyword>
<evidence type="ECO:0000256" key="1">
    <source>
        <dbReference type="SAM" id="Phobius"/>
    </source>
</evidence>
<evidence type="ECO:0000313" key="4">
    <source>
        <dbReference type="Proteomes" id="UP001597048"/>
    </source>
</evidence>
<evidence type="ECO:0000313" key="3">
    <source>
        <dbReference type="EMBL" id="MFD1007302.1"/>
    </source>
</evidence>
<reference evidence="4" key="1">
    <citation type="journal article" date="2019" name="Int. J. Syst. Evol. Microbiol.">
        <title>The Global Catalogue of Microorganisms (GCM) 10K type strain sequencing project: providing services to taxonomists for standard genome sequencing and annotation.</title>
        <authorList>
            <consortium name="The Broad Institute Genomics Platform"/>
            <consortium name="The Broad Institute Genome Sequencing Center for Infectious Disease"/>
            <person name="Wu L."/>
            <person name="Ma J."/>
        </authorList>
    </citation>
    <scope>NUCLEOTIDE SEQUENCE [LARGE SCALE GENOMIC DNA]</scope>
    <source>
        <strain evidence="4">CCUG 60525</strain>
    </source>
</reference>
<gene>
    <name evidence="3" type="ORF">ACFQ1C_03905</name>
</gene>
<protein>
    <submittedName>
        <fullName evidence="3">Polysaccharide pyruvyl transferase family protein</fullName>
    </submittedName>
</protein>
<feature type="domain" description="Polysaccharide pyruvyl transferase" evidence="2">
    <location>
        <begin position="104"/>
        <end position="221"/>
    </location>
</feature>
<dbReference type="InterPro" id="IPR007345">
    <property type="entry name" value="Polysacch_pyruvyl_Trfase"/>
</dbReference>
<dbReference type="RefSeq" id="WP_379557228.1">
    <property type="nucleotide sequence ID" value="NZ_JBHTJS010000010.1"/>
</dbReference>
<keyword evidence="3" id="KW-0808">Transferase</keyword>
<sequence length="287" mass="32209">MRKVKIMVKRILIFFYFIYEVVMLAAVRGKVVPVRFFNARPNVGDALNIYIIQKISGRKIFEVKSGMLQHVLGIGSIMHLGTANSVAWGTGIIESKRIPNNSTLKKMSFSAVRGKKTKDIIGEVIGGKLTCPMGDPAVLMPLFYTPKNKKYYSIGIVPHYVDKETEAFKNFLLKSKAKLIDVELPVEDFLDSLAECDVILSSSLHGLILSDSYNIPNVWVRFSDEVIGGDFKFLDYYSTTDLKEASPIDLREKECDANIIKDLLSRAKVAKFTEDKGILLDAFPSRL</sequence>
<dbReference type="Pfam" id="PF04230">
    <property type="entry name" value="PS_pyruv_trans"/>
    <property type="match status" value="1"/>
</dbReference>
<keyword evidence="1" id="KW-0812">Transmembrane</keyword>
<keyword evidence="1" id="KW-0472">Membrane</keyword>
<accession>A0ABW3KED1</accession>
<dbReference type="EMBL" id="JBHTJS010000010">
    <property type="protein sequence ID" value="MFD1007302.1"/>
    <property type="molecule type" value="Genomic_DNA"/>
</dbReference>
<comment type="caution">
    <text evidence="3">The sequence shown here is derived from an EMBL/GenBank/DDBJ whole genome shotgun (WGS) entry which is preliminary data.</text>
</comment>
<evidence type="ECO:0000259" key="2">
    <source>
        <dbReference type="Pfam" id="PF04230"/>
    </source>
</evidence>
<name>A0ABW3KED1_9GAMM</name>
<dbReference type="GO" id="GO:0016740">
    <property type="term" value="F:transferase activity"/>
    <property type="evidence" value="ECO:0007669"/>
    <property type="project" value="UniProtKB-KW"/>
</dbReference>
<proteinExistence type="predicted"/>
<feature type="transmembrane region" description="Helical" evidence="1">
    <location>
        <begin position="12"/>
        <end position="31"/>
    </location>
</feature>
<organism evidence="3 4">
    <name type="scientific">Oceanisphaera ostreae</name>
    <dbReference type="NCBI Taxonomy" id="914151"/>
    <lineage>
        <taxon>Bacteria</taxon>
        <taxon>Pseudomonadati</taxon>
        <taxon>Pseudomonadota</taxon>
        <taxon>Gammaproteobacteria</taxon>
        <taxon>Aeromonadales</taxon>
        <taxon>Aeromonadaceae</taxon>
        <taxon>Oceanisphaera</taxon>
    </lineage>
</organism>